<evidence type="ECO:0000313" key="4">
    <source>
        <dbReference type="Proteomes" id="UP000677228"/>
    </source>
</evidence>
<dbReference type="Proteomes" id="UP000677228">
    <property type="component" value="Unassembled WGS sequence"/>
</dbReference>
<evidence type="ECO:0000256" key="1">
    <source>
        <dbReference type="SAM" id="Coils"/>
    </source>
</evidence>
<feature type="coiled-coil region" evidence="1">
    <location>
        <begin position="214"/>
        <end position="248"/>
    </location>
</feature>
<reference evidence="2" key="1">
    <citation type="submission" date="2021-02" db="EMBL/GenBank/DDBJ databases">
        <authorList>
            <person name="Nowell W R."/>
        </authorList>
    </citation>
    <scope>NUCLEOTIDE SEQUENCE</scope>
</reference>
<keyword evidence="1" id="KW-0175">Coiled coil</keyword>
<accession>A0A8S2DSX9</accession>
<dbReference type="EMBL" id="CAJOBA010007114">
    <property type="protein sequence ID" value="CAF3792997.1"/>
    <property type="molecule type" value="Genomic_DNA"/>
</dbReference>
<sequence>MKSWLIKHPKVFERIILETDAPHLRPKDLSDYDPCRAAKKHPQKNLSVYIGEKYVTDLRLSDSDTSMNLSTPKTAYAALNSISVLNTIGISTGSLEPERVSFAYENNCLVVKANYQYLSCYLQRLVRRSSGTPLNLIVYAMISLLSTVNIKKASVGQNSVAALNALRQQNDFTFFLLVNRASGSMEAYDEDINDILGSYRTARGAAYTYTEQSLSDSVGRNEKWREEIEKIKRELLHLKDEHNIKEMQLRRHQHNSGFYRQLSNSSLLNRQLVHPHNLARPPVQFALPHAPRLLSIRPLIQRFVFCGAIANRG</sequence>
<name>A0A8S2DSX9_9BILA</name>
<protein>
    <submittedName>
        <fullName evidence="2">Uncharacterized protein</fullName>
    </submittedName>
</protein>
<dbReference type="AlphaFoldDB" id="A0A8S2DSX9"/>
<dbReference type="Proteomes" id="UP000682733">
    <property type="component" value="Unassembled WGS sequence"/>
</dbReference>
<dbReference type="EMBL" id="CAJNOK010007104">
    <property type="protein sequence ID" value="CAF1024554.1"/>
    <property type="molecule type" value="Genomic_DNA"/>
</dbReference>
<organism evidence="2 4">
    <name type="scientific">Didymodactylos carnosus</name>
    <dbReference type="NCBI Taxonomy" id="1234261"/>
    <lineage>
        <taxon>Eukaryota</taxon>
        <taxon>Metazoa</taxon>
        <taxon>Spiralia</taxon>
        <taxon>Gnathifera</taxon>
        <taxon>Rotifera</taxon>
        <taxon>Eurotatoria</taxon>
        <taxon>Bdelloidea</taxon>
        <taxon>Philodinida</taxon>
        <taxon>Philodinidae</taxon>
        <taxon>Didymodactylos</taxon>
    </lineage>
</organism>
<comment type="caution">
    <text evidence="2">The sequence shown here is derived from an EMBL/GenBank/DDBJ whole genome shotgun (WGS) entry which is preliminary data.</text>
</comment>
<evidence type="ECO:0000313" key="3">
    <source>
        <dbReference type="EMBL" id="CAF3792997.1"/>
    </source>
</evidence>
<proteinExistence type="predicted"/>
<gene>
    <name evidence="2" type="ORF">OVA965_LOCUS15676</name>
    <name evidence="3" type="ORF">TMI583_LOCUS15683</name>
</gene>
<evidence type="ECO:0000313" key="2">
    <source>
        <dbReference type="EMBL" id="CAF1024554.1"/>
    </source>
</evidence>